<proteinExistence type="predicted"/>
<feature type="region of interest" description="Disordered" evidence="1">
    <location>
        <begin position="1"/>
        <end position="29"/>
    </location>
</feature>
<accession>A0AAV7UKT1</accession>
<evidence type="ECO:0000313" key="3">
    <source>
        <dbReference type="Proteomes" id="UP001066276"/>
    </source>
</evidence>
<gene>
    <name evidence="2" type="ORF">NDU88_006049</name>
</gene>
<reference evidence="2" key="1">
    <citation type="journal article" date="2022" name="bioRxiv">
        <title>Sequencing and chromosome-scale assembly of the giantPleurodeles waltlgenome.</title>
        <authorList>
            <person name="Brown T."/>
            <person name="Elewa A."/>
            <person name="Iarovenko S."/>
            <person name="Subramanian E."/>
            <person name="Araus A.J."/>
            <person name="Petzold A."/>
            <person name="Susuki M."/>
            <person name="Suzuki K.-i.T."/>
            <person name="Hayashi T."/>
            <person name="Toyoda A."/>
            <person name="Oliveira C."/>
            <person name="Osipova E."/>
            <person name="Leigh N.D."/>
            <person name="Simon A."/>
            <person name="Yun M.H."/>
        </authorList>
    </citation>
    <scope>NUCLEOTIDE SEQUENCE</scope>
    <source>
        <strain evidence="2">20211129_DDA</strain>
        <tissue evidence="2">Liver</tissue>
    </source>
</reference>
<comment type="caution">
    <text evidence="2">The sequence shown here is derived from an EMBL/GenBank/DDBJ whole genome shotgun (WGS) entry which is preliminary data.</text>
</comment>
<protein>
    <submittedName>
        <fullName evidence="2">Uncharacterized protein</fullName>
    </submittedName>
</protein>
<sequence length="197" mass="21832">MTEPDKVVAPTKPHPQGPTKRHCKQKSQKLPAAFRPDPAATALEQEAVLATLTGRYHTTRDCAFYPGAHKTYACIDDFLATSTLMGLITDTIIAPLSDYAPVHLLPQLPLNRVKIPLYRLRDNLLHVQANVTSLKKVIVPYLQTNDTGDTSLASVWEALKLVIRGELIEISAEDNRHGKVNRAALEKEVVDLETVHK</sequence>
<evidence type="ECO:0000313" key="2">
    <source>
        <dbReference type="EMBL" id="KAJ1189301.1"/>
    </source>
</evidence>
<keyword evidence="3" id="KW-1185">Reference proteome</keyword>
<dbReference type="AlphaFoldDB" id="A0AAV7UKT1"/>
<name>A0AAV7UKT1_PLEWA</name>
<organism evidence="2 3">
    <name type="scientific">Pleurodeles waltl</name>
    <name type="common">Iberian ribbed newt</name>
    <dbReference type="NCBI Taxonomy" id="8319"/>
    <lineage>
        <taxon>Eukaryota</taxon>
        <taxon>Metazoa</taxon>
        <taxon>Chordata</taxon>
        <taxon>Craniata</taxon>
        <taxon>Vertebrata</taxon>
        <taxon>Euteleostomi</taxon>
        <taxon>Amphibia</taxon>
        <taxon>Batrachia</taxon>
        <taxon>Caudata</taxon>
        <taxon>Salamandroidea</taxon>
        <taxon>Salamandridae</taxon>
        <taxon>Pleurodelinae</taxon>
        <taxon>Pleurodeles</taxon>
    </lineage>
</organism>
<dbReference type="EMBL" id="JANPWB010000005">
    <property type="protein sequence ID" value="KAJ1189301.1"/>
    <property type="molecule type" value="Genomic_DNA"/>
</dbReference>
<evidence type="ECO:0000256" key="1">
    <source>
        <dbReference type="SAM" id="MobiDB-lite"/>
    </source>
</evidence>
<dbReference type="Proteomes" id="UP001066276">
    <property type="component" value="Chromosome 3_1"/>
</dbReference>